<gene>
    <name evidence="2" type="ORF">Taro_030793</name>
</gene>
<dbReference type="Proteomes" id="UP000652761">
    <property type="component" value="Unassembled WGS sequence"/>
</dbReference>
<accession>A0A843VX53</accession>
<keyword evidence="3" id="KW-1185">Reference proteome</keyword>
<dbReference type="AlphaFoldDB" id="A0A843VX53"/>
<feature type="region of interest" description="Disordered" evidence="1">
    <location>
        <begin position="99"/>
        <end position="126"/>
    </location>
</feature>
<proteinExistence type="predicted"/>
<dbReference type="EMBL" id="NMUH01002140">
    <property type="protein sequence ID" value="MQL98090.1"/>
    <property type="molecule type" value="Genomic_DNA"/>
</dbReference>
<evidence type="ECO:0000313" key="2">
    <source>
        <dbReference type="EMBL" id="MQL98090.1"/>
    </source>
</evidence>
<name>A0A843VX53_COLES</name>
<comment type="caution">
    <text evidence="2">The sequence shown here is derived from an EMBL/GenBank/DDBJ whole genome shotgun (WGS) entry which is preliminary data.</text>
</comment>
<evidence type="ECO:0000256" key="1">
    <source>
        <dbReference type="SAM" id="MobiDB-lite"/>
    </source>
</evidence>
<sequence length="126" mass="13916">MVATPRGVVTWLLLCRADRSRLGALPCDSSTVLGARGARAEVVLSRSCRGRARDAWSREEVLVWDAEVVLRSSSRRSPASPFLVVSLFAAPEPPREARHGTVVWPNYGDETSQQWQGARRAEETGR</sequence>
<organism evidence="2 3">
    <name type="scientific">Colocasia esculenta</name>
    <name type="common">Wild taro</name>
    <name type="synonym">Arum esculentum</name>
    <dbReference type="NCBI Taxonomy" id="4460"/>
    <lineage>
        <taxon>Eukaryota</taxon>
        <taxon>Viridiplantae</taxon>
        <taxon>Streptophyta</taxon>
        <taxon>Embryophyta</taxon>
        <taxon>Tracheophyta</taxon>
        <taxon>Spermatophyta</taxon>
        <taxon>Magnoliopsida</taxon>
        <taxon>Liliopsida</taxon>
        <taxon>Araceae</taxon>
        <taxon>Aroideae</taxon>
        <taxon>Colocasieae</taxon>
        <taxon>Colocasia</taxon>
    </lineage>
</organism>
<evidence type="ECO:0000313" key="3">
    <source>
        <dbReference type="Proteomes" id="UP000652761"/>
    </source>
</evidence>
<reference evidence="2" key="1">
    <citation type="submission" date="2017-07" db="EMBL/GenBank/DDBJ databases">
        <title>Taro Niue Genome Assembly and Annotation.</title>
        <authorList>
            <person name="Atibalentja N."/>
            <person name="Keating K."/>
            <person name="Fields C.J."/>
        </authorList>
    </citation>
    <scope>NUCLEOTIDE SEQUENCE</scope>
    <source>
        <strain evidence="2">Niue_2</strain>
        <tissue evidence="2">Leaf</tissue>
    </source>
</reference>
<protein>
    <submittedName>
        <fullName evidence="2">Uncharacterized protein</fullName>
    </submittedName>
</protein>